<feature type="region of interest" description="Disordered" evidence="8">
    <location>
        <begin position="86"/>
        <end position="138"/>
    </location>
</feature>
<feature type="domain" description="Nab N-terminal" evidence="9">
    <location>
        <begin position="6"/>
        <end position="83"/>
    </location>
</feature>
<evidence type="ECO:0000256" key="3">
    <source>
        <dbReference type="ARBA" id="ARBA00022491"/>
    </source>
</evidence>
<evidence type="ECO:0000256" key="7">
    <source>
        <dbReference type="SAM" id="Coils"/>
    </source>
</evidence>
<dbReference type="InterPro" id="IPR039040">
    <property type="entry name" value="NAB_fam"/>
</dbReference>
<dbReference type="EMBL" id="CAJHNH020002215">
    <property type="protein sequence ID" value="CAG5125958.1"/>
    <property type="molecule type" value="Genomic_DNA"/>
</dbReference>
<evidence type="ECO:0000313" key="12">
    <source>
        <dbReference type="Proteomes" id="UP000678393"/>
    </source>
</evidence>
<dbReference type="Pfam" id="PF04905">
    <property type="entry name" value="NCD2"/>
    <property type="match status" value="1"/>
</dbReference>
<feature type="region of interest" description="Disordered" evidence="8">
    <location>
        <begin position="623"/>
        <end position="723"/>
    </location>
</feature>
<dbReference type="Gene3D" id="1.10.150.50">
    <property type="entry name" value="Transcription Factor, Ets-1"/>
    <property type="match status" value="1"/>
</dbReference>
<keyword evidence="7" id="KW-0175">Coiled coil</keyword>
<organism evidence="11 12">
    <name type="scientific">Candidula unifasciata</name>
    <dbReference type="NCBI Taxonomy" id="100452"/>
    <lineage>
        <taxon>Eukaryota</taxon>
        <taxon>Metazoa</taxon>
        <taxon>Spiralia</taxon>
        <taxon>Lophotrochozoa</taxon>
        <taxon>Mollusca</taxon>
        <taxon>Gastropoda</taxon>
        <taxon>Heterobranchia</taxon>
        <taxon>Euthyneura</taxon>
        <taxon>Panpulmonata</taxon>
        <taxon>Eupulmonata</taxon>
        <taxon>Stylommatophora</taxon>
        <taxon>Helicina</taxon>
        <taxon>Helicoidea</taxon>
        <taxon>Geomitridae</taxon>
        <taxon>Candidula</taxon>
    </lineage>
</organism>
<evidence type="ECO:0000259" key="10">
    <source>
        <dbReference type="Pfam" id="PF04905"/>
    </source>
</evidence>
<dbReference type="PANTHER" id="PTHR12623:SF10">
    <property type="entry name" value="NGFI-A-BINDING PROTEIN HOMOLOG"/>
    <property type="match status" value="1"/>
</dbReference>
<evidence type="ECO:0000256" key="6">
    <source>
        <dbReference type="ARBA" id="ARBA00023242"/>
    </source>
</evidence>
<evidence type="ECO:0000313" key="11">
    <source>
        <dbReference type="EMBL" id="CAG5125958.1"/>
    </source>
</evidence>
<keyword evidence="4" id="KW-0805">Transcription regulation</keyword>
<dbReference type="GO" id="GO:0045892">
    <property type="term" value="P:negative regulation of DNA-templated transcription"/>
    <property type="evidence" value="ECO:0007669"/>
    <property type="project" value="InterPro"/>
</dbReference>
<dbReference type="OrthoDB" id="10028556at2759"/>
<dbReference type="Gene3D" id="1.20.120.2010">
    <property type="entry name" value="NAB conserved domain 2"/>
    <property type="match status" value="1"/>
</dbReference>
<dbReference type="AlphaFoldDB" id="A0A8S3ZCM6"/>
<comment type="similarity">
    <text evidence="2">Belongs to the NAB family.</text>
</comment>
<proteinExistence type="inferred from homology"/>
<evidence type="ECO:0000256" key="5">
    <source>
        <dbReference type="ARBA" id="ARBA00023163"/>
    </source>
</evidence>
<keyword evidence="3" id="KW-0678">Repressor</keyword>
<protein>
    <submittedName>
        <fullName evidence="11">Uncharacterized protein</fullName>
    </submittedName>
</protein>
<feature type="domain" description="NAB co-repressor" evidence="10">
    <location>
        <begin position="163"/>
        <end position="285"/>
    </location>
</feature>
<evidence type="ECO:0000256" key="2">
    <source>
        <dbReference type="ARBA" id="ARBA00008864"/>
    </source>
</evidence>
<dbReference type="GO" id="GO:0003712">
    <property type="term" value="F:transcription coregulator activity"/>
    <property type="evidence" value="ECO:0007669"/>
    <property type="project" value="InterPro"/>
</dbReference>
<feature type="region of interest" description="Disordered" evidence="8">
    <location>
        <begin position="490"/>
        <end position="510"/>
    </location>
</feature>
<dbReference type="GO" id="GO:0005634">
    <property type="term" value="C:nucleus"/>
    <property type="evidence" value="ECO:0007669"/>
    <property type="project" value="UniProtKB-SubCell"/>
</dbReference>
<dbReference type="InterPro" id="IPR006988">
    <property type="entry name" value="Nab_N"/>
</dbReference>
<dbReference type="InterPro" id="IPR038398">
    <property type="entry name" value="NCD2_sf"/>
</dbReference>
<dbReference type="InterPro" id="IPR013761">
    <property type="entry name" value="SAM/pointed_sf"/>
</dbReference>
<keyword evidence="5" id="KW-0804">Transcription</keyword>
<evidence type="ECO:0000256" key="1">
    <source>
        <dbReference type="ARBA" id="ARBA00004123"/>
    </source>
</evidence>
<dbReference type="Proteomes" id="UP000678393">
    <property type="component" value="Unassembled WGS sequence"/>
</dbReference>
<keyword evidence="6" id="KW-0539">Nucleus</keyword>
<evidence type="ECO:0000256" key="8">
    <source>
        <dbReference type="SAM" id="MobiDB-lite"/>
    </source>
</evidence>
<feature type="compositionally biased region" description="Basic and acidic residues" evidence="8">
    <location>
        <begin position="657"/>
        <end position="669"/>
    </location>
</feature>
<evidence type="ECO:0000256" key="4">
    <source>
        <dbReference type="ARBA" id="ARBA00023015"/>
    </source>
</evidence>
<reference evidence="11" key="1">
    <citation type="submission" date="2021-04" db="EMBL/GenBank/DDBJ databases">
        <authorList>
            <consortium name="Molecular Ecology Group"/>
        </authorList>
    </citation>
    <scope>NUCLEOTIDE SEQUENCE</scope>
</reference>
<dbReference type="Pfam" id="PF04904">
    <property type="entry name" value="SAM_NCD1"/>
    <property type="match status" value="1"/>
</dbReference>
<dbReference type="PANTHER" id="PTHR12623">
    <property type="entry name" value="NGFI-A BINDING PROTEIN"/>
    <property type="match status" value="1"/>
</dbReference>
<comment type="subcellular location">
    <subcellularLocation>
        <location evidence="1">Nucleus</location>
    </subcellularLocation>
</comment>
<keyword evidence="12" id="KW-1185">Reference proteome</keyword>
<comment type="caution">
    <text evidence="11">The sequence shown here is derived from an EMBL/GenBank/DDBJ whole genome shotgun (WGS) entry which is preliminary data.</text>
</comment>
<feature type="coiled-coil region" evidence="7">
    <location>
        <begin position="323"/>
        <end position="383"/>
    </location>
</feature>
<feature type="compositionally biased region" description="Low complexity" evidence="8">
    <location>
        <begin position="500"/>
        <end position="510"/>
    </location>
</feature>
<feature type="compositionally biased region" description="Basic and acidic residues" evidence="8">
    <location>
        <begin position="490"/>
        <end position="499"/>
    </location>
</feature>
<name>A0A8S3ZCM6_9EUPU</name>
<dbReference type="InterPro" id="IPR006989">
    <property type="entry name" value="NAB_co-repressor_dom"/>
</dbReference>
<feature type="compositionally biased region" description="Low complexity" evidence="8">
    <location>
        <begin position="95"/>
        <end position="134"/>
    </location>
</feature>
<feature type="compositionally biased region" description="Low complexity" evidence="8">
    <location>
        <begin position="684"/>
        <end position="710"/>
    </location>
</feature>
<accession>A0A8S3ZCM6</accession>
<sequence length="809" mass="88562">MAAVQPSNNSELQLYRVLQRANLLQYFETFITQGGDDVQQLCEAGEDEFLEIMALVGMASKPLHVRRLQKALQEWVANPSAFEERSSSLQDYKVTPSQSSTISTSTPWSSQARDASPSDGSNLDDPSSSNSPPGDFKDNIKDILFQQTEPPYLSMMGMSQPVLLEHQINAIAAAAAMLAQELPPFEPKPMPKKQISRDIAKVMLMSTEDPTRMDAMRRYAAIYGRFDSKRKNHRPMSMHEISVNEAAAQLCSHIPALLSRREELFPLARQVVRDSGYQYSKGHSRYEDQGATEILLQPKQEQGEAVPAATSILTSPVTGEDSFNDLQKELTQITLELTELAKEQNRIRSALRVLLEMNDHDQMKALTAEMDDLNDRQTAMIKRRHRIVNTIAKYRKGGSDFSAAGGTGNKISPKNSPLHGVPLAKPGNKYSSSFYGYSDEPLASSNPLNTLYMAAVQNHKDSLFEEGLRIATQYGMADFAQELIGMKSTKEEGENKKDSGVSLSSGSNSAFSCYSSPVSGEAVTSSSSSLAMSGNGKFMQLMPSSSVSLSPYTDSDIGVIHTSRPLSHSSLPGQIKLVSDKKGYYMHSDKNLAVGLSSFEASCVSNDESTDGSCLEENCAATKSSSKHNIPDENSVAQGSTTTTTTITTKSGQVIEVETRRSSRRKTGEPDYYLINGGEKRFRSGSIRRSSSTSSERTRRLSSSSSASSSLTPAATSPHKSHKLSCILNEDVSHILEAHQNSKAEDYEMTPEMAAAGDESHSIKTDTGVDGVDELQYDSHESDSHIVRRKGKAFSVTGQRLQGQTRDYS</sequence>
<evidence type="ECO:0000259" key="9">
    <source>
        <dbReference type="Pfam" id="PF04904"/>
    </source>
</evidence>
<gene>
    <name evidence="11" type="ORF">CUNI_LOCUS11516</name>
</gene>